<feature type="transmembrane region" description="Helical" evidence="1">
    <location>
        <begin position="27"/>
        <end position="47"/>
    </location>
</feature>
<comment type="caution">
    <text evidence="2">The sequence shown here is derived from an EMBL/GenBank/DDBJ whole genome shotgun (WGS) entry which is preliminary data.</text>
</comment>
<proteinExistence type="predicted"/>
<dbReference type="Proteomes" id="UP001599756">
    <property type="component" value="Unassembled WGS sequence"/>
</dbReference>
<accession>A0ABW6HB73</accession>
<name>A0ABW6HB73_9ACTN</name>
<dbReference type="RefSeq" id="WP_381842478.1">
    <property type="nucleotide sequence ID" value="NZ_JBHYTS010000047.1"/>
</dbReference>
<dbReference type="EMBL" id="JBHYTS010000047">
    <property type="protein sequence ID" value="MFE1753880.1"/>
    <property type="molecule type" value="Genomic_DNA"/>
</dbReference>
<keyword evidence="3" id="KW-1185">Reference proteome</keyword>
<protein>
    <submittedName>
        <fullName evidence="2">Uncharacterized protein</fullName>
    </submittedName>
</protein>
<gene>
    <name evidence="2" type="ORF">ACFW88_25615</name>
</gene>
<keyword evidence="1" id="KW-0812">Transmembrane</keyword>
<organism evidence="2 3">
    <name type="scientific">Streptomyces anandii</name>
    <dbReference type="NCBI Taxonomy" id="285454"/>
    <lineage>
        <taxon>Bacteria</taxon>
        <taxon>Bacillati</taxon>
        <taxon>Actinomycetota</taxon>
        <taxon>Actinomycetes</taxon>
        <taxon>Kitasatosporales</taxon>
        <taxon>Streptomycetaceae</taxon>
        <taxon>Streptomyces</taxon>
    </lineage>
</organism>
<keyword evidence="1" id="KW-1133">Transmembrane helix</keyword>
<keyword evidence="1" id="KW-0472">Membrane</keyword>
<sequence length="48" mass="4786">MTRARTGPRSGAPVSAGPARVMDGRTVASTLVSVAALLVPLAVAALLR</sequence>
<reference evidence="2 3" key="1">
    <citation type="submission" date="2024-09" db="EMBL/GenBank/DDBJ databases">
        <title>The Natural Products Discovery Center: Release of the First 8490 Sequenced Strains for Exploring Actinobacteria Biosynthetic Diversity.</title>
        <authorList>
            <person name="Kalkreuter E."/>
            <person name="Kautsar S.A."/>
            <person name="Yang D."/>
            <person name="Bader C.D."/>
            <person name="Teijaro C.N."/>
            <person name="Fluegel L."/>
            <person name="Davis C.M."/>
            <person name="Simpson J.R."/>
            <person name="Lauterbach L."/>
            <person name="Steele A.D."/>
            <person name="Gui C."/>
            <person name="Meng S."/>
            <person name="Li G."/>
            <person name="Viehrig K."/>
            <person name="Ye F."/>
            <person name="Su P."/>
            <person name="Kiefer A.F."/>
            <person name="Nichols A."/>
            <person name="Cepeda A.J."/>
            <person name="Yan W."/>
            <person name="Fan B."/>
            <person name="Jiang Y."/>
            <person name="Adhikari A."/>
            <person name="Zheng C.-J."/>
            <person name="Schuster L."/>
            <person name="Cowan T.M."/>
            <person name="Smanski M.J."/>
            <person name="Chevrette M.G."/>
            <person name="De Carvalho L.P.S."/>
            <person name="Shen B."/>
        </authorList>
    </citation>
    <scope>NUCLEOTIDE SEQUENCE [LARGE SCALE GENOMIC DNA]</scope>
    <source>
        <strain evidence="2 3">NPDC059500</strain>
    </source>
</reference>
<evidence type="ECO:0000313" key="2">
    <source>
        <dbReference type="EMBL" id="MFE1753880.1"/>
    </source>
</evidence>
<evidence type="ECO:0000256" key="1">
    <source>
        <dbReference type="SAM" id="Phobius"/>
    </source>
</evidence>
<evidence type="ECO:0000313" key="3">
    <source>
        <dbReference type="Proteomes" id="UP001599756"/>
    </source>
</evidence>